<evidence type="ECO:0000313" key="2">
    <source>
        <dbReference type="EMBL" id="UNG35094.1"/>
    </source>
</evidence>
<protein>
    <submittedName>
        <fullName evidence="2">Ulk1</fullName>
    </submittedName>
</protein>
<sequence length="53" mass="6291">MQLWSLWILLSLQSRKASLDALLTCEQTKKIEVWIERKSSQDHLTNVFIQYVV</sequence>
<keyword evidence="1" id="KW-0732">Signal</keyword>
<reference evidence="2" key="1">
    <citation type="submission" date="2021-11" db="EMBL/GenBank/DDBJ databases">
        <title>Regulatory effects of dietary lipid levels on growth performance, lipid metabolism, ERS and inflammatory response of juvenile black seabream Acanthopagrus schlegelii under low-salinity environment.</title>
        <authorList>
            <person name="Li X."/>
            <person name="Shen Y."/>
            <person name="Bao Y."/>
            <person name="Wu Z."/>
            <person name="Yang B."/>
        </authorList>
    </citation>
    <scope>NUCLEOTIDE SEQUENCE</scope>
</reference>
<evidence type="ECO:0000256" key="1">
    <source>
        <dbReference type="SAM" id="SignalP"/>
    </source>
</evidence>
<name>A0AA94X319_ACASC</name>
<organism evidence="2">
    <name type="scientific">Acanthopagrus schlegelii</name>
    <name type="common">Black porgy</name>
    <dbReference type="NCBI Taxonomy" id="72011"/>
    <lineage>
        <taxon>Eukaryota</taxon>
        <taxon>Metazoa</taxon>
        <taxon>Chordata</taxon>
        <taxon>Craniata</taxon>
        <taxon>Vertebrata</taxon>
        <taxon>Euteleostomi</taxon>
        <taxon>Actinopterygii</taxon>
        <taxon>Neopterygii</taxon>
        <taxon>Teleostei</taxon>
        <taxon>Neoteleostei</taxon>
        <taxon>Acanthomorphata</taxon>
        <taxon>Eupercaria</taxon>
        <taxon>Spariformes</taxon>
        <taxon>Sparidae</taxon>
        <taxon>Acanthopagrus</taxon>
    </lineage>
</organism>
<feature type="chain" id="PRO_5041640084" evidence="1">
    <location>
        <begin position="18"/>
        <end position="53"/>
    </location>
</feature>
<proteinExistence type="evidence at transcript level"/>
<dbReference type="AlphaFoldDB" id="A0AA94X319"/>
<dbReference type="EMBL" id="OL321597">
    <property type="protein sequence ID" value="UNG35094.1"/>
    <property type="molecule type" value="mRNA"/>
</dbReference>
<feature type="signal peptide" evidence="1">
    <location>
        <begin position="1"/>
        <end position="17"/>
    </location>
</feature>
<accession>A0AA94X319</accession>